<accession>S8CAC2</accession>
<organism evidence="2 3">
    <name type="scientific">Genlisea aurea</name>
    <dbReference type="NCBI Taxonomy" id="192259"/>
    <lineage>
        <taxon>Eukaryota</taxon>
        <taxon>Viridiplantae</taxon>
        <taxon>Streptophyta</taxon>
        <taxon>Embryophyta</taxon>
        <taxon>Tracheophyta</taxon>
        <taxon>Spermatophyta</taxon>
        <taxon>Magnoliopsida</taxon>
        <taxon>eudicotyledons</taxon>
        <taxon>Gunneridae</taxon>
        <taxon>Pentapetalae</taxon>
        <taxon>asterids</taxon>
        <taxon>lamiids</taxon>
        <taxon>Lamiales</taxon>
        <taxon>Lentibulariaceae</taxon>
        <taxon>Genlisea</taxon>
    </lineage>
</organism>
<comment type="caution">
    <text evidence="2">The sequence shown here is derived from an EMBL/GenBank/DDBJ whole genome shotgun (WGS) entry which is preliminary data.</text>
</comment>
<dbReference type="Proteomes" id="UP000015453">
    <property type="component" value="Unassembled WGS sequence"/>
</dbReference>
<evidence type="ECO:0000313" key="3">
    <source>
        <dbReference type="Proteomes" id="UP000015453"/>
    </source>
</evidence>
<name>S8CAC2_9LAMI</name>
<dbReference type="AlphaFoldDB" id="S8CAC2"/>
<feature type="non-terminal residue" evidence="2">
    <location>
        <position position="1"/>
    </location>
</feature>
<dbReference type="OrthoDB" id="1740797at2759"/>
<keyword evidence="3" id="KW-1185">Reference proteome</keyword>
<evidence type="ECO:0000259" key="1">
    <source>
        <dbReference type="Pfam" id="PF03732"/>
    </source>
</evidence>
<dbReference type="InterPro" id="IPR005162">
    <property type="entry name" value="Retrotrans_gag_dom"/>
</dbReference>
<sequence>FEVKPQYIQMIKANTFGDYGTEDPEEHLRAFVEICDVFKDAGASDDAIRLRLFPFSLVGNAKKWFENLPDNSIRTWRDMEEAFLDKFFEVNKFSNTRYELTTFSQEHGESIAAAWERFKDIERVTNNHGLNSWAVIMCFHDGLTDHSKSMLDAALGPVDAKSPNDAWQDIELFARRQTKWSHSRNPANQST</sequence>
<feature type="non-terminal residue" evidence="2">
    <location>
        <position position="191"/>
    </location>
</feature>
<protein>
    <recommendedName>
        <fullName evidence="1">Retrotransposon gag domain-containing protein</fullName>
    </recommendedName>
</protein>
<dbReference type="Pfam" id="PF03732">
    <property type="entry name" value="Retrotrans_gag"/>
    <property type="match status" value="1"/>
</dbReference>
<feature type="domain" description="Retrotransposon gag" evidence="1">
    <location>
        <begin position="51"/>
        <end position="144"/>
    </location>
</feature>
<dbReference type="EMBL" id="AUSU01006932">
    <property type="protein sequence ID" value="EPS61316.1"/>
    <property type="molecule type" value="Genomic_DNA"/>
</dbReference>
<dbReference type="PANTHER" id="PTHR33223:SF11">
    <property type="entry name" value="ELEMENT PROTEIN, PUTATIVE-RELATED"/>
    <property type="match status" value="1"/>
</dbReference>
<evidence type="ECO:0000313" key="2">
    <source>
        <dbReference type="EMBL" id="EPS61316.1"/>
    </source>
</evidence>
<gene>
    <name evidence="2" type="ORF">M569_13480</name>
</gene>
<dbReference type="PANTHER" id="PTHR33223">
    <property type="entry name" value="CCHC-TYPE DOMAIN-CONTAINING PROTEIN"/>
    <property type="match status" value="1"/>
</dbReference>
<reference evidence="2 3" key="1">
    <citation type="journal article" date="2013" name="BMC Genomics">
        <title>The miniature genome of a carnivorous plant Genlisea aurea contains a low number of genes and short non-coding sequences.</title>
        <authorList>
            <person name="Leushkin E.V."/>
            <person name="Sutormin R.A."/>
            <person name="Nabieva E.R."/>
            <person name="Penin A.A."/>
            <person name="Kondrashov A.S."/>
            <person name="Logacheva M.D."/>
        </authorList>
    </citation>
    <scope>NUCLEOTIDE SEQUENCE [LARGE SCALE GENOMIC DNA]</scope>
</reference>
<proteinExistence type="predicted"/>